<sequence>MDLMKLLLTLNLECQVAVKEFCSAIQTLVNDIISFPNQRKLYPVIIDSLKEFRLYFYIMLLNRGNAACFIYSLATSMSHSHDTLDCCLNNQSKRDQLYWVL</sequence>
<comment type="caution">
    <text evidence="1">The sequence shown here is derived from an EMBL/GenBank/DDBJ whole genome shotgun (WGS) entry which is preliminary data.</text>
</comment>
<evidence type="ECO:0000313" key="1">
    <source>
        <dbReference type="EMBL" id="CAH3159253.1"/>
    </source>
</evidence>
<organism evidence="1 2">
    <name type="scientific">Porites lobata</name>
    <dbReference type="NCBI Taxonomy" id="104759"/>
    <lineage>
        <taxon>Eukaryota</taxon>
        <taxon>Metazoa</taxon>
        <taxon>Cnidaria</taxon>
        <taxon>Anthozoa</taxon>
        <taxon>Hexacorallia</taxon>
        <taxon>Scleractinia</taxon>
        <taxon>Fungiina</taxon>
        <taxon>Poritidae</taxon>
        <taxon>Porites</taxon>
    </lineage>
</organism>
<dbReference type="Proteomes" id="UP001159405">
    <property type="component" value="Unassembled WGS sequence"/>
</dbReference>
<accession>A0ABN8Q9F5</accession>
<name>A0ABN8Q9F5_9CNID</name>
<dbReference type="EMBL" id="CALNXK010000113">
    <property type="protein sequence ID" value="CAH3159253.1"/>
    <property type="molecule type" value="Genomic_DNA"/>
</dbReference>
<gene>
    <name evidence="1" type="ORF">PLOB_00003579</name>
</gene>
<protein>
    <submittedName>
        <fullName evidence="1">Uncharacterized protein</fullName>
    </submittedName>
</protein>
<proteinExistence type="predicted"/>
<keyword evidence="2" id="KW-1185">Reference proteome</keyword>
<reference evidence="1 2" key="1">
    <citation type="submission" date="2022-05" db="EMBL/GenBank/DDBJ databases">
        <authorList>
            <consortium name="Genoscope - CEA"/>
            <person name="William W."/>
        </authorList>
    </citation>
    <scope>NUCLEOTIDE SEQUENCE [LARGE SCALE GENOMIC DNA]</scope>
</reference>
<evidence type="ECO:0000313" key="2">
    <source>
        <dbReference type="Proteomes" id="UP001159405"/>
    </source>
</evidence>